<sequence length="94" mass="10384">MQGYTKQSEREIDELILVRSKAPDDRRMGGVALWKSPYARLRNGRGEQYGLGKSREEPLCKFGTVTQRGGEEGSDCACVAVAQCAANYADLQLK</sequence>
<dbReference type="EMBL" id="HG529646">
    <property type="protein sequence ID" value="CDI55328.1"/>
    <property type="molecule type" value="Genomic_DNA"/>
</dbReference>
<accession>A0A077R7X7</accession>
<evidence type="ECO:0000313" key="1">
    <source>
        <dbReference type="EMBL" id="CDI55328.1"/>
    </source>
</evidence>
<name>A0A077R7X7_9BASI</name>
<proteinExistence type="predicted"/>
<reference evidence="1" key="1">
    <citation type="journal article" date="2014" name="Genome Biol. Evol.">
        <title>Gene Loss Rather Than Gene Gain Is Associated with a Host Jump from Monocots to Dicots in the Smut Fungus Melanopsichium pennsylvanicum.</title>
        <authorList>
            <person name="Sharma R."/>
            <person name="Mishra B."/>
            <person name="Runge F."/>
            <person name="Thines M."/>
        </authorList>
    </citation>
    <scope>NUCLEOTIDE SEQUENCE</scope>
    <source>
        <strain evidence="1">4</strain>
    </source>
</reference>
<dbReference type="AlphaFoldDB" id="A0A077R7X7"/>
<organism evidence="1">
    <name type="scientific">Melanopsichium pennsylvanicum 4</name>
    <dbReference type="NCBI Taxonomy" id="1398559"/>
    <lineage>
        <taxon>Eukaryota</taxon>
        <taxon>Fungi</taxon>
        <taxon>Dikarya</taxon>
        <taxon>Basidiomycota</taxon>
        <taxon>Ustilaginomycotina</taxon>
        <taxon>Ustilaginomycetes</taxon>
        <taxon>Ustilaginales</taxon>
        <taxon>Ustilaginaceae</taxon>
        <taxon>Melanopsichium</taxon>
    </lineage>
</organism>
<protein>
    <submittedName>
        <fullName evidence="1">Uncharacterized protein</fullName>
    </submittedName>
</protein>